<dbReference type="OrthoDB" id="9809348at2"/>
<dbReference type="GO" id="GO:0005524">
    <property type="term" value="F:ATP binding"/>
    <property type="evidence" value="ECO:0007669"/>
    <property type="project" value="UniProtKB-KW"/>
</dbReference>
<dbReference type="Pfam" id="PF02743">
    <property type="entry name" value="dCache_1"/>
    <property type="match status" value="1"/>
</dbReference>
<dbReference type="SMART" id="SM00388">
    <property type="entry name" value="HisKA"/>
    <property type="match status" value="1"/>
</dbReference>
<protein>
    <recommendedName>
        <fullName evidence="3">histidine kinase</fullName>
        <ecNumber evidence="3">2.7.13.3</ecNumber>
    </recommendedName>
</protein>
<keyword evidence="4" id="KW-1003">Cell membrane</keyword>
<feature type="domain" description="Histidine kinase" evidence="16">
    <location>
        <begin position="450"/>
        <end position="722"/>
    </location>
</feature>
<evidence type="ECO:0000256" key="2">
    <source>
        <dbReference type="ARBA" id="ARBA00004651"/>
    </source>
</evidence>
<dbReference type="InterPro" id="IPR005467">
    <property type="entry name" value="His_kinase_dom"/>
</dbReference>
<comment type="caution">
    <text evidence="19">The sequence shown here is derived from an EMBL/GenBank/DDBJ whole genome shotgun (WGS) entry which is preliminary data.</text>
</comment>
<dbReference type="SMART" id="SM00448">
    <property type="entry name" value="REC"/>
    <property type="match status" value="1"/>
</dbReference>
<dbReference type="EC" id="2.7.13.3" evidence="3"/>
<proteinExistence type="predicted"/>
<gene>
    <name evidence="19" type="ORF">CP500_007835</name>
</gene>
<dbReference type="SUPFAM" id="SSF158472">
    <property type="entry name" value="HAMP domain-like"/>
    <property type="match status" value="1"/>
</dbReference>
<dbReference type="InterPro" id="IPR003594">
    <property type="entry name" value="HATPase_dom"/>
</dbReference>
<dbReference type="PROSITE" id="PS50885">
    <property type="entry name" value="HAMP"/>
    <property type="match status" value="1"/>
</dbReference>
<dbReference type="Proteomes" id="UP000226442">
    <property type="component" value="Unassembled WGS sequence"/>
</dbReference>
<dbReference type="SUPFAM" id="SSF52172">
    <property type="entry name" value="CheY-like"/>
    <property type="match status" value="1"/>
</dbReference>
<dbReference type="InterPro" id="IPR036097">
    <property type="entry name" value="HisK_dim/P_sf"/>
</dbReference>
<keyword evidence="8" id="KW-0547">Nucleotide-binding</keyword>
<evidence type="ECO:0000259" key="16">
    <source>
        <dbReference type="PROSITE" id="PS50109"/>
    </source>
</evidence>
<dbReference type="Pfam" id="PF00512">
    <property type="entry name" value="HisKA"/>
    <property type="match status" value="1"/>
</dbReference>
<keyword evidence="12" id="KW-0902">Two-component regulatory system</keyword>
<feature type="transmembrane region" description="Helical" evidence="15">
    <location>
        <begin position="346"/>
        <end position="367"/>
    </location>
</feature>
<dbReference type="InterPro" id="IPR036890">
    <property type="entry name" value="HATPase_C_sf"/>
</dbReference>
<feature type="domain" description="Response regulatory" evidence="17">
    <location>
        <begin position="748"/>
        <end position="864"/>
    </location>
</feature>
<dbReference type="Pfam" id="PF00672">
    <property type="entry name" value="HAMP"/>
    <property type="match status" value="1"/>
</dbReference>
<keyword evidence="6" id="KW-0808">Transferase</keyword>
<evidence type="ECO:0000256" key="3">
    <source>
        <dbReference type="ARBA" id="ARBA00012438"/>
    </source>
</evidence>
<dbReference type="PRINTS" id="PR00344">
    <property type="entry name" value="BCTRLSENSOR"/>
</dbReference>
<evidence type="ECO:0000256" key="13">
    <source>
        <dbReference type="ARBA" id="ARBA00023136"/>
    </source>
</evidence>
<feature type="transmembrane region" description="Helical" evidence="15">
    <location>
        <begin position="15"/>
        <end position="35"/>
    </location>
</feature>
<evidence type="ECO:0000256" key="14">
    <source>
        <dbReference type="PROSITE-ProRule" id="PRU00169"/>
    </source>
</evidence>
<evidence type="ECO:0000259" key="18">
    <source>
        <dbReference type="PROSITE" id="PS50885"/>
    </source>
</evidence>
<evidence type="ECO:0000313" key="20">
    <source>
        <dbReference type="Proteomes" id="UP000226442"/>
    </source>
</evidence>
<evidence type="ECO:0000256" key="12">
    <source>
        <dbReference type="ARBA" id="ARBA00023012"/>
    </source>
</evidence>
<dbReference type="PROSITE" id="PS50109">
    <property type="entry name" value="HIS_KIN"/>
    <property type="match status" value="1"/>
</dbReference>
<keyword evidence="13 15" id="KW-0472">Membrane</keyword>
<dbReference type="Gene3D" id="3.30.565.10">
    <property type="entry name" value="Histidine kinase-like ATPase, C-terminal domain"/>
    <property type="match status" value="1"/>
</dbReference>
<dbReference type="Pfam" id="PF02518">
    <property type="entry name" value="HATPase_c"/>
    <property type="match status" value="1"/>
</dbReference>
<dbReference type="InterPro" id="IPR001789">
    <property type="entry name" value="Sig_transdc_resp-reg_receiver"/>
</dbReference>
<evidence type="ECO:0000256" key="9">
    <source>
        <dbReference type="ARBA" id="ARBA00022777"/>
    </source>
</evidence>
<dbReference type="SUPFAM" id="SSF55874">
    <property type="entry name" value="ATPase domain of HSP90 chaperone/DNA topoisomerase II/histidine kinase"/>
    <property type="match status" value="1"/>
</dbReference>
<evidence type="ECO:0000256" key="6">
    <source>
        <dbReference type="ARBA" id="ARBA00022679"/>
    </source>
</evidence>
<dbReference type="GO" id="GO:0005886">
    <property type="term" value="C:plasma membrane"/>
    <property type="evidence" value="ECO:0007669"/>
    <property type="project" value="UniProtKB-SubCell"/>
</dbReference>
<dbReference type="CDD" id="cd17546">
    <property type="entry name" value="REC_hyHK_CKI1_RcsC-like"/>
    <property type="match status" value="1"/>
</dbReference>
<dbReference type="EMBL" id="NXIB02000034">
    <property type="protein sequence ID" value="PHX55989.1"/>
    <property type="molecule type" value="Genomic_DNA"/>
</dbReference>
<evidence type="ECO:0000256" key="4">
    <source>
        <dbReference type="ARBA" id="ARBA00022475"/>
    </source>
</evidence>
<evidence type="ECO:0000256" key="7">
    <source>
        <dbReference type="ARBA" id="ARBA00022692"/>
    </source>
</evidence>
<organism evidence="19 20">
    <name type="scientific">Tychonema bourrellyi FEM_GT703</name>
    <dbReference type="NCBI Taxonomy" id="2040638"/>
    <lineage>
        <taxon>Bacteria</taxon>
        <taxon>Bacillati</taxon>
        <taxon>Cyanobacteriota</taxon>
        <taxon>Cyanophyceae</taxon>
        <taxon>Oscillatoriophycideae</taxon>
        <taxon>Oscillatoriales</taxon>
        <taxon>Microcoleaceae</taxon>
        <taxon>Tychonema</taxon>
    </lineage>
</organism>
<dbReference type="PROSITE" id="PS50110">
    <property type="entry name" value="RESPONSE_REGULATORY"/>
    <property type="match status" value="1"/>
</dbReference>
<keyword evidence="10" id="KW-0067">ATP-binding</keyword>
<feature type="modified residue" description="4-aspartylphosphate" evidence="14">
    <location>
        <position position="797"/>
    </location>
</feature>
<dbReference type="AlphaFoldDB" id="A0A2G4F2L5"/>
<feature type="domain" description="HAMP" evidence="18">
    <location>
        <begin position="365"/>
        <end position="417"/>
    </location>
</feature>
<keyword evidence="5 14" id="KW-0597">Phosphoprotein</keyword>
<keyword evidence="7 15" id="KW-0812">Transmembrane</keyword>
<dbReference type="InterPro" id="IPR004358">
    <property type="entry name" value="Sig_transdc_His_kin-like_C"/>
</dbReference>
<keyword evidence="9 19" id="KW-0418">Kinase</keyword>
<dbReference type="CDD" id="cd06225">
    <property type="entry name" value="HAMP"/>
    <property type="match status" value="1"/>
</dbReference>
<evidence type="ECO:0000256" key="10">
    <source>
        <dbReference type="ARBA" id="ARBA00022840"/>
    </source>
</evidence>
<reference evidence="19" key="1">
    <citation type="submission" date="2017-10" db="EMBL/GenBank/DDBJ databases">
        <title>Draft genome sequence of the planktic cyanobacteria Tychonema bourrellyi isolated from alpine lentic freshwater.</title>
        <authorList>
            <person name="Tett A."/>
            <person name="Armanini F."/>
            <person name="Asnicar F."/>
            <person name="Boscaini A."/>
            <person name="Pasolli E."/>
            <person name="Zolfo M."/>
            <person name="Donati C."/>
            <person name="Salmaso N."/>
            <person name="Segata N."/>
        </authorList>
    </citation>
    <scope>NUCLEOTIDE SEQUENCE</scope>
    <source>
        <strain evidence="19">FEM_GT703</strain>
    </source>
</reference>
<dbReference type="SMART" id="SM00387">
    <property type="entry name" value="HATPase_c"/>
    <property type="match status" value="1"/>
</dbReference>
<dbReference type="InterPro" id="IPR003660">
    <property type="entry name" value="HAMP_dom"/>
</dbReference>
<evidence type="ECO:0000256" key="5">
    <source>
        <dbReference type="ARBA" id="ARBA00022553"/>
    </source>
</evidence>
<dbReference type="SUPFAM" id="SSF47384">
    <property type="entry name" value="Homodimeric domain of signal transducing histidine kinase"/>
    <property type="match status" value="1"/>
</dbReference>
<dbReference type="InterPro" id="IPR033479">
    <property type="entry name" value="dCache_1"/>
</dbReference>
<evidence type="ECO:0000256" key="1">
    <source>
        <dbReference type="ARBA" id="ARBA00000085"/>
    </source>
</evidence>
<dbReference type="Gene3D" id="3.40.50.2300">
    <property type="match status" value="1"/>
</dbReference>
<comment type="subcellular location">
    <subcellularLocation>
        <location evidence="2">Cell membrane</location>
        <topology evidence="2">Multi-pass membrane protein</topology>
    </subcellularLocation>
</comment>
<evidence type="ECO:0000259" key="17">
    <source>
        <dbReference type="PROSITE" id="PS50110"/>
    </source>
</evidence>
<evidence type="ECO:0000256" key="11">
    <source>
        <dbReference type="ARBA" id="ARBA00022989"/>
    </source>
</evidence>
<dbReference type="FunFam" id="1.10.287.130:FF:000004">
    <property type="entry name" value="Ethylene receptor 1"/>
    <property type="match status" value="1"/>
</dbReference>
<dbReference type="Gene3D" id="6.10.340.10">
    <property type="match status" value="1"/>
</dbReference>
<dbReference type="SMART" id="SM00304">
    <property type="entry name" value="HAMP"/>
    <property type="match status" value="1"/>
</dbReference>
<evidence type="ECO:0000256" key="8">
    <source>
        <dbReference type="ARBA" id="ARBA00022741"/>
    </source>
</evidence>
<dbReference type="Pfam" id="PF00072">
    <property type="entry name" value="Response_reg"/>
    <property type="match status" value="1"/>
</dbReference>
<dbReference type="CDD" id="cd16922">
    <property type="entry name" value="HATPase_EvgS-ArcB-TorS-like"/>
    <property type="match status" value="1"/>
</dbReference>
<dbReference type="Gene3D" id="1.10.287.130">
    <property type="match status" value="1"/>
</dbReference>
<evidence type="ECO:0000256" key="15">
    <source>
        <dbReference type="SAM" id="Phobius"/>
    </source>
</evidence>
<dbReference type="GO" id="GO:0000155">
    <property type="term" value="F:phosphorelay sensor kinase activity"/>
    <property type="evidence" value="ECO:0007669"/>
    <property type="project" value="InterPro"/>
</dbReference>
<dbReference type="PANTHER" id="PTHR45339:SF1">
    <property type="entry name" value="HYBRID SIGNAL TRANSDUCTION HISTIDINE KINASE J"/>
    <property type="match status" value="1"/>
</dbReference>
<accession>A0A2G4F2L5</accession>
<dbReference type="PANTHER" id="PTHR45339">
    <property type="entry name" value="HYBRID SIGNAL TRANSDUCTION HISTIDINE KINASE J"/>
    <property type="match status" value="1"/>
</dbReference>
<sequence>MVFKLLDKLPLRTVLIVPFVLQIVGAVGLVGYLSFRNGQKAVNNLASQLMSEVSSRVEQNLQVYLTTPHQINQSKLDAVKLGLLNINDLSSWEKYLWRQVQLYPYINFTSIGNKNGEYRTGEKLSNGSLMINVSGKSTGFDFYSYNTNNTGDRTTVAAVVKNFDIRQHPSYALAALEIKPTWSSVYVSFLEPTLIISALQPVYDDKKQLEGVLITALRLDHIGQFLNSLRVGKSGQAFIIEKNGTLLATSTSEKPFRTRGNKKELFQAEESVDPSTQATAKYLAANFRELKKIKKSYLLNFKIEGKQQFVKVLPFQDGKGLDWLIVVVVPEADFTEEIDTNTRMTIWLCLAALGVAVIIGILTSRWVTNPIWRLNIAAKNIAKGEWDKTVEMERADELGELGKSFNSMAQQLQQSFETLEHRVQQRTAELAVAKDKAEVANQAKSTFLANMSHELRSPLNAILGFSQLMTRSQTLSLEDQENMNIISSSGEHLLTLINNVLDLSKIEAGRTTLNPKKIDLYRLLCDVEDMFQLKADDKQLQLIFDRAPDVPQYVETDELKLRQVLINLLNNALKFTDDGGVSVRVSKQVEARNQEAIGEKIELSEKSLNLKIPANNHVEDFQVSLYKNANFTSQIPINDSTYDSSFFLHFEVEDTGPGIAEEELHSLFEAFVQTKVGKESQEGTGLGLPISRKFVELMGGEMSVSSCVGQGTNFKFDIQVIGVESAEAESIKPTRHVIALEPNQHPYRILIVDDKPLNRQLLVKMLNPLGFQLKEAINGQEAIEIWDSWEPHLIWMDMRMPVMDGYEATKQIKGTVKGQATAIIALTASVLEEERAVILSAGCDAFMRKPFREAEIFDAMHKHIGVRYIYEKTSQANVLKTNNRDLEVFTVNAFNALPQQLVAELKQAILNVDMDLIDSSIEKISLQDQLLGSAIANCIDNFEYDKVLNLIAETKYHE</sequence>
<keyword evidence="20" id="KW-1185">Reference proteome</keyword>
<keyword evidence="11 15" id="KW-1133">Transmembrane helix</keyword>
<dbReference type="RefSeq" id="WP_096832140.1">
    <property type="nucleotide sequence ID" value="NZ_NXIB02000034.1"/>
</dbReference>
<dbReference type="CDD" id="cd00082">
    <property type="entry name" value="HisKA"/>
    <property type="match status" value="1"/>
</dbReference>
<comment type="catalytic activity">
    <reaction evidence="1">
        <text>ATP + protein L-histidine = ADP + protein N-phospho-L-histidine.</text>
        <dbReference type="EC" id="2.7.13.3"/>
    </reaction>
</comment>
<dbReference type="Gene3D" id="3.30.450.20">
    <property type="entry name" value="PAS domain"/>
    <property type="match status" value="1"/>
</dbReference>
<dbReference type="InterPro" id="IPR003661">
    <property type="entry name" value="HisK_dim/P_dom"/>
</dbReference>
<name>A0A2G4F2L5_9CYAN</name>
<evidence type="ECO:0000313" key="19">
    <source>
        <dbReference type="EMBL" id="PHX55989.1"/>
    </source>
</evidence>
<dbReference type="InterPro" id="IPR011006">
    <property type="entry name" value="CheY-like_superfamily"/>
</dbReference>